<evidence type="ECO:0000259" key="5">
    <source>
        <dbReference type="Pfam" id="PF01656"/>
    </source>
</evidence>
<evidence type="ECO:0000313" key="8">
    <source>
        <dbReference type="Proteomes" id="UP001595956"/>
    </source>
</evidence>
<comment type="caution">
    <text evidence="7">The sequence shown here is derived from an EMBL/GenBank/DDBJ whole genome shotgun (WGS) entry which is preliminary data.</text>
</comment>
<evidence type="ECO:0000256" key="1">
    <source>
        <dbReference type="ARBA" id="ARBA00004953"/>
    </source>
</evidence>
<feature type="active site" description="Nucleophile" evidence="4">
    <location>
        <position position="329"/>
    </location>
</feature>
<dbReference type="SUPFAM" id="SSF52540">
    <property type="entry name" value="P-loop containing nucleoside triphosphate hydrolases"/>
    <property type="match status" value="1"/>
</dbReference>
<dbReference type="Proteomes" id="UP001595956">
    <property type="component" value="Unassembled WGS sequence"/>
</dbReference>
<dbReference type="Gene3D" id="3.40.50.300">
    <property type="entry name" value="P-loop containing nucleotide triphosphate hydrolases"/>
    <property type="match status" value="1"/>
</dbReference>
<evidence type="ECO:0000256" key="3">
    <source>
        <dbReference type="ARBA" id="ARBA00022962"/>
    </source>
</evidence>
<sequence>MSGLLVAGTTSDAGKSIVTTGLCRAFARRGVRVAPYKAQNMSNNSMVTADGAEIGRAQWVQALAARAEPEAAMNPVLLKPGSDRRSHVVLMGQPAGEVSSRDWETGRRHLAEAAHAAYDDLASRYDVVVAEGAGSPAEINLRASDFVNMGLARHADLPTVVVGDIDRGGVFAAFVGTQALLDADDARLLAGWVVNKFRGDLALLRPGLDQLEERTGLPVHGVLPWHPGLWLDSEDALDLEGRRSGVGARRVAVVRLPRISNFTDVDALGLEPDLDVVFAATPAGIADADLVVLPGTRATIADLAWLRERGLDRAIVEHAGRGGAVLGICGGSQMLGREIRDLDGVEAAPGSVVEGLGLLGQVTEFTREKVLRRHDPAGYEIHHGRVTGPAREGKVVGTMVHGSLEDDAARAALLAELLGVTSTVSFPAARERRLDLLGDLVEEHLDVDAILRLAREGVG</sequence>
<dbReference type="PANTHER" id="PTHR21343">
    <property type="entry name" value="DETHIOBIOTIN SYNTHETASE"/>
    <property type="match status" value="1"/>
</dbReference>
<dbReference type="NCBIfam" id="NF001989">
    <property type="entry name" value="PRK00784.1"/>
    <property type="match status" value="1"/>
</dbReference>
<comment type="similarity">
    <text evidence="4">Belongs to the CobB/CobQ family. CobQ subfamily.</text>
</comment>
<evidence type="ECO:0000256" key="2">
    <source>
        <dbReference type="ARBA" id="ARBA00022573"/>
    </source>
</evidence>
<gene>
    <name evidence="4" type="primary">cobQ</name>
    <name evidence="7" type="ORF">ACFPKY_04040</name>
</gene>
<dbReference type="CDD" id="cd05389">
    <property type="entry name" value="CobQ_N"/>
    <property type="match status" value="1"/>
</dbReference>
<dbReference type="InterPro" id="IPR027417">
    <property type="entry name" value="P-loop_NTPase"/>
</dbReference>
<dbReference type="Pfam" id="PF07685">
    <property type="entry name" value="GATase_3"/>
    <property type="match status" value="1"/>
</dbReference>
<dbReference type="Gene3D" id="3.40.50.880">
    <property type="match status" value="1"/>
</dbReference>
<keyword evidence="3 4" id="KW-0315">Glutamine amidotransferase</keyword>
<dbReference type="HAMAP" id="MF_00028">
    <property type="entry name" value="CobQ"/>
    <property type="match status" value="1"/>
</dbReference>
<dbReference type="InterPro" id="IPR029062">
    <property type="entry name" value="Class_I_gatase-like"/>
</dbReference>
<dbReference type="InterPro" id="IPR033949">
    <property type="entry name" value="CobQ_GATase1"/>
</dbReference>
<protein>
    <recommendedName>
        <fullName evidence="4">Cobyric acid synthase</fullName>
    </recommendedName>
</protein>
<keyword evidence="8" id="KW-1185">Reference proteome</keyword>
<feature type="active site" evidence="4">
    <location>
        <position position="401"/>
    </location>
</feature>
<organism evidence="7 8">
    <name type="scientific">Nocardioides caricicola</name>
    <dbReference type="NCBI Taxonomy" id="634770"/>
    <lineage>
        <taxon>Bacteria</taxon>
        <taxon>Bacillati</taxon>
        <taxon>Actinomycetota</taxon>
        <taxon>Actinomycetes</taxon>
        <taxon>Propionibacteriales</taxon>
        <taxon>Nocardioidaceae</taxon>
        <taxon>Nocardioides</taxon>
    </lineage>
</organism>
<comment type="function">
    <text evidence="4">Catalyzes amidations at positions B, D, E, and G on adenosylcobyrinic A,C-diamide. NH(2) groups are provided by glutamine, and one molecule of ATP is hydrogenolyzed for each amidation.</text>
</comment>
<feature type="domain" description="CobQ/CobB/MinD/ParA nucleotide binding" evidence="5">
    <location>
        <begin position="5"/>
        <end position="229"/>
    </location>
</feature>
<keyword evidence="2 4" id="KW-0169">Cobalamin biosynthesis</keyword>
<dbReference type="SUPFAM" id="SSF52317">
    <property type="entry name" value="Class I glutamine amidotransferase-like"/>
    <property type="match status" value="1"/>
</dbReference>
<dbReference type="CDD" id="cd01750">
    <property type="entry name" value="GATase1_CobQ"/>
    <property type="match status" value="1"/>
</dbReference>
<dbReference type="InterPro" id="IPR011698">
    <property type="entry name" value="GATase_3"/>
</dbReference>
<proteinExistence type="inferred from homology"/>
<dbReference type="InterPro" id="IPR002586">
    <property type="entry name" value="CobQ/CobB/MinD/ParA_Nub-bd_dom"/>
</dbReference>
<dbReference type="NCBIfam" id="TIGR00313">
    <property type="entry name" value="cobQ"/>
    <property type="match status" value="1"/>
</dbReference>
<dbReference type="InterPro" id="IPR004459">
    <property type="entry name" value="CobQ_synth"/>
</dbReference>
<accession>A0ABW0MV99</accession>
<name>A0ABW0MV99_9ACTN</name>
<dbReference type="PROSITE" id="PS51274">
    <property type="entry name" value="GATASE_COBBQ"/>
    <property type="match status" value="1"/>
</dbReference>
<dbReference type="Pfam" id="PF01656">
    <property type="entry name" value="CbiA"/>
    <property type="match status" value="1"/>
</dbReference>
<evidence type="ECO:0000256" key="4">
    <source>
        <dbReference type="HAMAP-Rule" id="MF_00028"/>
    </source>
</evidence>
<reference evidence="8" key="1">
    <citation type="journal article" date="2019" name="Int. J. Syst. Evol. Microbiol.">
        <title>The Global Catalogue of Microorganisms (GCM) 10K type strain sequencing project: providing services to taxonomists for standard genome sequencing and annotation.</title>
        <authorList>
            <consortium name="The Broad Institute Genomics Platform"/>
            <consortium name="The Broad Institute Genome Sequencing Center for Infectious Disease"/>
            <person name="Wu L."/>
            <person name="Ma J."/>
        </authorList>
    </citation>
    <scope>NUCLEOTIDE SEQUENCE [LARGE SCALE GENOMIC DNA]</scope>
    <source>
        <strain evidence="8">KACC 13778</strain>
    </source>
</reference>
<evidence type="ECO:0000313" key="7">
    <source>
        <dbReference type="EMBL" id="MFC5492254.1"/>
    </source>
</evidence>
<dbReference type="EMBL" id="JBHSMD010000001">
    <property type="protein sequence ID" value="MFC5492254.1"/>
    <property type="molecule type" value="Genomic_DNA"/>
</dbReference>
<dbReference type="PANTHER" id="PTHR21343:SF1">
    <property type="entry name" value="COBYRIC ACID SYNTHASE"/>
    <property type="match status" value="1"/>
</dbReference>
<evidence type="ECO:0000259" key="6">
    <source>
        <dbReference type="Pfam" id="PF07685"/>
    </source>
</evidence>
<dbReference type="InterPro" id="IPR047045">
    <property type="entry name" value="CobQ_N"/>
</dbReference>
<feature type="domain" description="CobB/CobQ-like glutamine amidotransferase" evidence="6">
    <location>
        <begin position="250"/>
        <end position="395"/>
    </location>
</feature>
<dbReference type="RefSeq" id="WP_345176812.1">
    <property type="nucleotide sequence ID" value="NZ_BAABFQ010000006.1"/>
</dbReference>
<comment type="pathway">
    <text evidence="1 4">Cofactor biosynthesis; adenosylcobalamin biosynthesis.</text>
</comment>